<dbReference type="EMBL" id="JAINUG010000119">
    <property type="protein sequence ID" value="KAJ8395079.1"/>
    <property type="molecule type" value="Genomic_DNA"/>
</dbReference>
<comment type="caution">
    <text evidence="2">The sequence shown here is derived from an EMBL/GenBank/DDBJ whole genome shotgun (WGS) entry which is preliminary data.</text>
</comment>
<evidence type="ECO:0000256" key="1">
    <source>
        <dbReference type="SAM" id="MobiDB-lite"/>
    </source>
</evidence>
<feature type="compositionally biased region" description="Polar residues" evidence="1">
    <location>
        <begin position="79"/>
        <end position="89"/>
    </location>
</feature>
<dbReference type="AlphaFoldDB" id="A0AAD7S328"/>
<accession>A0AAD7S328</accession>
<feature type="region of interest" description="Disordered" evidence="1">
    <location>
        <begin position="58"/>
        <end position="89"/>
    </location>
</feature>
<sequence length="89" mass="9159">MRPAEPVSCGEARGCQQAWSMSLSPGAGVCSGHQQQARNRALLLAVSLLGAGGFRAARRSRDDVTPAGPLRAKWPDDVTVTSAPSGSGL</sequence>
<name>A0AAD7S328_9TELE</name>
<keyword evidence="3" id="KW-1185">Reference proteome</keyword>
<organism evidence="2 3">
    <name type="scientific">Aldrovandia affinis</name>
    <dbReference type="NCBI Taxonomy" id="143900"/>
    <lineage>
        <taxon>Eukaryota</taxon>
        <taxon>Metazoa</taxon>
        <taxon>Chordata</taxon>
        <taxon>Craniata</taxon>
        <taxon>Vertebrata</taxon>
        <taxon>Euteleostomi</taxon>
        <taxon>Actinopterygii</taxon>
        <taxon>Neopterygii</taxon>
        <taxon>Teleostei</taxon>
        <taxon>Notacanthiformes</taxon>
        <taxon>Halosauridae</taxon>
        <taxon>Aldrovandia</taxon>
    </lineage>
</organism>
<dbReference type="Proteomes" id="UP001221898">
    <property type="component" value="Unassembled WGS sequence"/>
</dbReference>
<protein>
    <submittedName>
        <fullName evidence="2">Uncharacterized protein</fullName>
    </submittedName>
</protein>
<evidence type="ECO:0000313" key="2">
    <source>
        <dbReference type="EMBL" id="KAJ8395079.1"/>
    </source>
</evidence>
<gene>
    <name evidence="2" type="ORF">AAFF_G00035350</name>
</gene>
<reference evidence="2" key="1">
    <citation type="journal article" date="2023" name="Science">
        <title>Genome structures resolve the early diversification of teleost fishes.</title>
        <authorList>
            <person name="Parey E."/>
            <person name="Louis A."/>
            <person name="Montfort J."/>
            <person name="Bouchez O."/>
            <person name="Roques C."/>
            <person name="Iampietro C."/>
            <person name="Lluch J."/>
            <person name="Castinel A."/>
            <person name="Donnadieu C."/>
            <person name="Desvignes T."/>
            <person name="Floi Bucao C."/>
            <person name="Jouanno E."/>
            <person name="Wen M."/>
            <person name="Mejri S."/>
            <person name="Dirks R."/>
            <person name="Jansen H."/>
            <person name="Henkel C."/>
            <person name="Chen W.J."/>
            <person name="Zahm M."/>
            <person name="Cabau C."/>
            <person name="Klopp C."/>
            <person name="Thompson A.W."/>
            <person name="Robinson-Rechavi M."/>
            <person name="Braasch I."/>
            <person name="Lecointre G."/>
            <person name="Bobe J."/>
            <person name="Postlethwait J.H."/>
            <person name="Berthelot C."/>
            <person name="Roest Crollius H."/>
            <person name="Guiguen Y."/>
        </authorList>
    </citation>
    <scope>NUCLEOTIDE SEQUENCE</scope>
    <source>
        <strain evidence="2">NC1722</strain>
    </source>
</reference>
<proteinExistence type="predicted"/>
<evidence type="ECO:0000313" key="3">
    <source>
        <dbReference type="Proteomes" id="UP001221898"/>
    </source>
</evidence>